<dbReference type="Gene3D" id="3.30.200.20">
    <property type="entry name" value="Phosphorylase Kinase, domain 1"/>
    <property type="match status" value="1"/>
</dbReference>
<dbReference type="RefSeq" id="XP_016617559.1">
    <property type="nucleotide sequence ID" value="XM_016766401.1"/>
</dbReference>
<dbReference type="CDD" id="cd05154">
    <property type="entry name" value="ACAD10_11_N-like"/>
    <property type="match status" value="1"/>
</dbReference>
<dbReference type="InterPro" id="IPR002575">
    <property type="entry name" value="Aminoglycoside_PTrfase"/>
</dbReference>
<gene>
    <name evidence="2" type="ORF">Z519_08673</name>
</gene>
<evidence type="ECO:0000313" key="3">
    <source>
        <dbReference type="Proteomes" id="UP000053789"/>
    </source>
</evidence>
<protein>
    <recommendedName>
        <fullName evidence="1">Aminoglycoside phosphotransferase domain-containing protein</fullName>
    </recommendedName>
</protein>
<dbReference type="InterPro" id="IPR011009">
    <property type="entry name" value="Kinase-like_dom_sf"/>
</dbReference>
<dbReference type="Pfam" id="PF01636">
    <property type="entry name" value="APH"/>
    <property type="match status" value="1"/>
</dbReference>
<keyword evidence="3" id="KW-1185">Reference proteome</keyword>
<dbReference type="InterPro" id="IPR041726">
    <property type="entry name" value="ACAD10_11_N"/>
</dbReference>
<organism evidence="2 3">
    <name type="scientific">Cladophialophora bantiana (strain ATCC 10958 / CBS 173.52 / CDC B-1940 / NIH 8579)</name>
    <name type="common">Xylohypha bantiana</name>
    <dbReference type="NCBI Taxonomy" id="1442370"/>
    <lineage>
        <taxon>Eukaryota</taxon>
        <taxon>Fungi</taxon>
        <taxon>Dikarya</taxon>
        <taxon>Ascomycota</taxon>
        <taxon>Pezizomycotina</taxon>
        <taxon>Eurotiomycetes</taxon>
        <taxon>Chaetothyriomycetidae</taxon>
        <taxon>Chaetothyriales</taxon>
        <taxon>Herpotrichiellaceae</taxon>
        <taxon>Cladophialophora</taxon>
    </lineage>
</organism>
<dbReference type="EMBL" id="KN846992">
    <property type="protein sequence ID" value="KIW90890.1"/>
    <property type="molecule type" value="Genomic_DNA"/>
</dbReference>
<dbReference type="Gene3D" id="3.90.1200.10">
    <property type="match status" value="1"/>
</dbReference>
<evidence type="ECO:0000259" key="1">
    <source>
        <dbReference type="Pfam" id="PF01636"/>
    </source>
</evidence>
<dbReference type="PANTHER" id="PTHR21310">
    <property type="entry name" value="AMINOGLYCOSIDE PHOSPHOTRANSFERASE-RELATED-RELATED"/>
    <property type="match status" value="1"/>
</dbReference>
<name>A0A0D2HJF2_CLAB1</name>
<dbReference type="InterPro" id="IPR051678">
    <property type="entry name" value="AGP_Transferase"/>
</dbReference>
<dbReference type="VEuPathDB" id="FungiDB:Z519_08673"/>
<dbReference type="OrthoDB" id="10003767at2759"/>
<dbReference type="GeneID" id="27701601"/>
<accession>A0A0D2HJF2</accession>
<reference evidence="2" key="1">
    <citation type="submission" date="2015-01" db="EMBL/GenBank/DDBJ databases">
        <title>The Genome Sequence of Cladophialophora bantiana CBS 173.52.</title>
        <authorList>
            <consortium name="The Broad Institute Genomics Platform"/>
            <person name="Cuomo C."/>
            <person name="de Hoog S."/>
            <person name="Gorbushina A."/>
            <person name="Stielow B."/>
            <person name="Teixiera M."/>
            <person name="Abouelleil A."/>
            <person name="Chapman S.B."/>
            <person name="Priest M."/>
            <person name="Young S.K."/>
            <person name="Wortman J."/>
            <person name="Nusbaum C."/>
            <person name="Birren B."/>
        </authorList>
    </citation>
    <scope>NUCLEOTIDE SEQUENCE [LARGE SCALE GENOMIC DNA]</scope>
    <source>
        <strain evidence="2">CBS 173.52</strain>
    </source>
</reference>
<dbReference type="Proteomes" id="UP000053789">
    <property type="component" value="Unassembled WGS sequence"/>
</dbReference>
<evidence type="ECO:0000313" key="2">
    <source>
        <dbReference type="EMBL" id="KIW90890.1"/>
    </source>
</evidence>
<proteinExistence type="predicted"/>
<dbReference type="AlphaFoldDB" id="A0A0D2HJF2"/>
<dbReference type="HOGENOM" id="CLU_548590_0_0_1"/>
<sequence length="402" mass="45321">MKINSTARYVSLALQALNEDVLPEISSPKAMESLSLVHMALTEVLKREGPATDQLIKTINTGRQLYSQIAEALGDIEPPGDPGPIDSAAGFDNLAEIHGRLSRDLDLLLARLSPRTDPQVESLMRTAAEWEVDYMLATQNSEVEPVNKFNRGDQKVERKNQPQKLSKEYLQAFLRDQRQEGVKITEFAAVAGGYSNEVFFCTVQHENGLSEKLVVRKSNPTVVAPFLELPLEFTLLRCLQAAGFLCPRPVDLAVLPGGLDDTFYTMERLPGRILGSYFERVTLQTEVLLRLARVLAKLHNTPLESYRDFIKDCGVELVLNETVEQCYRRKLKELREYTRKVEHLPSPYVTWLFRWLENNIPECTDSPVLCHGDFNFHNVLIGDDGNVTGVLDWECAEFGAPE</sequence>
<dbReference type="SUPFAM" id="SSF56112">
    <property type="entry name" value="Protein kinase-like (PK-like)"/>
    <property type="match status" value="1"/>
</dbReference>
<feature type="domain" description="Aminoglycoside phosphotransferase" evidence="1">
    <location>
        <begin position="188"/>
        <end position="401"/>
    </location>
</feature>